<proteinExistence type="predicted"/>
<evidence type="ECO:0000313" key="1">
    <source>
        <dbReference type="Proteomes" id="UP000887565"/>
    </source>
</evidence>
<dbReference type="AlphaFoldDB" id="A0A915I124"/>
<accession>A0A915I124</accession>
<organism evidence="1 2">
    <name type="scientific">Romanomermis culicivorax</name>
    <name type="common">Nematode worm</name>
    <dbReference type="NCBI Taxonomy" id="13658"/>
    <lineage>
        <taxon>Eukaryota</taxon>
        <taxon>Metazoa</taxon>
        <taxon>Ecdysozoa</taxon>
        <taxon>Nematoda</taxon>
        <taxon>Enoplea</taxon>
        <taxon>Dorylaimia</taxon>
        <taxon>Mermithida</taxon>
        <taxon>Mermithoidea</taxon>
        <taxon>Mermithidae</taxon>
        <taxon>Romanomermis</taxon>
    </lineage>
</organism>
<keyword evidence="1" id="KW-1185">Reference proteome</keyword>
<evidence type="ECO:0000313" key="2">
    <source>
        <dbReference type="WBParaSite" id="nRc.2.0.1.t07837-RA"/>
    </source>
</evidence>
<protein>
    <submittedName>
        <fullName evidence="2">Uncharacterized protein</fullName>
    </submittedName>
</protein>
<name>A0A915I124_ROMCU</name>
<reference evidence="2" key="1">
    <citation type="submission" date="2022-11" db="UniProtKB">
        <authorList>
            <consortium name="WormBaseParasite"/>
        </authorList>
    </citation>
    <scope>IDENTIFICATION</scope>
</reference>
<dbReference type="Proteomes" id="UP000887565">
    <property type="component" value="Unplaced"/>
</dbReference>
<sequence length="118" mass="12606">MIHDPVNNKTDEACTIRFVHAFIQWQLAEAPLSSKLRGYIMDEDGRVLDQSRKKKVLASLGASASTSDSLLEANAAIAGLFVAVAVNSSMGRKGKFFEWALILDGLGDSSASSNSSCV</sequence>
<dbReference type="WBParaSite" id="nRc.2.0.1.t07837-RA">
    <property type="protein sequence ID" value="nRc.2.0.1.t07837-RA"/>
    <property type="gene ID" value="nRc.2.0.1.g07837"/>
</dbReference>